<dbReference type="Pfam" id="PF01494">
    <property type="entry name" value="FAD_binding_3"/>
    <property type="match status" value="1"/>
</dbReference>
<name>A0A1N6D0B5_9SPHN</name>
<evidence type="ECO:0000256" key="1">
    <source>
        <dbReference type="ARBA" id="ARBA00023002"/>
    </source>
</evidence>
<feature type="transmembrane region" description="Helical" evidence="2">
    <location>
        <begin position="12"/>
        <end position="33"/>
    </location>
</feature>
<keyword evidence="1" id="KW-0560">Oxidoreductase</keyword>
<gene>
    <name evidence="4" type="ORF">SAMN02745824_1351</name>
</gene>
<keyword evidence="2" id="KW-0472">Membrane</keyword>
<dbReference type="InterPro" id="IPR050631">
    <property type="entry name" value="PheA/TfdB_FAD_monoxygenase"/>
</dbReference>
<dbReference type="PANTHER" id="PTHR43476">
    <property type="entry name" value="3-(3-HYDROXY-PHENYL)PROPIONATE/3-HYDROXYCINNAMIC ACID HYDROXYLASE"/>
    <property type="match status" value="1"/>
</dbReference>
<dbReference type="STRING" id="1123272.SAMN02745824_1351"/>
<sequence length="409" mass="46785">MIAKSESNMQHLNTQIVIAGAGPVGSVAAYYLASKGIRVILLESGQDCALDLRASTFHPPTLEMLDQFDITDRLIARGLKAPVYHFRERKTGEVIDFDMTEISDQTRFPYRIQCEQYHLSRMLSEGVRDLPGTEVRFDHRVVGFHQDQTGVDVYAETPQEIVQIRADYLIGADGSNSIIRKWLDTDFDGFTYPEKFLCFTTEEPLEQKLPNLCHVNYVSDPEEWMVLLKVPSLWRVLVPAKEDQPDAELLADEKKNDVFDRLLGDGEAVETAHRTIYRVHQRVAKRFMHDRVAIIGDAAHLNNPIGGFGMNSGIHDAFNLCDKFARIYNDKADADEALGIFERQRRTTTHDFIQAQTIRNMEYLSDGESGEHRRRKAEMQRVHGDPDARRNFLLRQSMIESLEQEKEVA</sequence>
<keyword evidence="2" id="KW-1133">Transmembrane helix</keyword>
<organism evidence="4 5">
    <name type="scientific">Parasphingorhabdus marina DSM 22363</name>
    <dbReference type="NCBI Taxonomy" id="1123272"/>
    <lineage>
        <taxon>Bacteria</taxon>
        <taxon>Pseudomonadati</taxon>
        <taxon>Pseudomonadota</taxon>
        <taxon>Alphaproteobacteria</taxon>
        <taxon>Sphingomonadales</taxon>
        <taxon>Sphingomonadaceae</taxon>
        <taxon>Parasphingorhabdus</taxon>
    </lineage>
</organism>
<evidence type="ECO:0000313" key="4">
    <source>
        <dbReference type="EMBL" id="SIN64144.1"/>
    </source>
</evidence>
<dbReference type="GO" id="GO:0016491">
    <property type="term" value="F:oxidoreductase activity"/>
    <property type="evidence" value="ECO:0007669"/>
    <property type="project" value="UniProtKB-KW"/>
</dbReference>
<proteinExistence type="predicted"/>
<dbReference type="AlphaFoldDB" id="A0A1N6D0B5"/>
<accession>A0A1N6D0B5</accession>
<keyword evidence="5" id="KW-1185">Reference proteome</keyword>
<dbReference type="InterPro" id="IPR036188">
    <property type="entry name" value="FAD/NAD-bd_sf"/>
</dbReference>
<dbReference type="PANTHER" id="PTHR43476:SF5">
    <property type="entry name" value="FAD-DEPENDENT MONOOXYGENASE"/>
    <property type="match status" value="1"/>
</dbReference>
<evidence type="ECO:0000259" key="3">
    <source>
        <dbReference type="Pfam" id="PF01494"/>
    </source>
</evidence>
<dbReference type="SUPFAM" id="SSF51905">
    <property type="entry name" value="FAD/NAD(P)-binding domain"/>
    <property type="match status" value="1"/>
</dbReference>
<dbReference type="Proteomes" id="UP000185192">
    <property type="component" value="Unassembled WGS sequence"/>
</dbReference>
<feature type="domain" description="FAD-binding" evidence="3">
    <location>
        <begin position="14"/>
        <end position="350"/>
    </location>
</feature>
<evidence type="ECO:0000313" key="5">
    <source>
        <dbReference type="Proteomes" id="UP000185192"/>
    </source>
</evidence>
<dbReference type="InterPro" id="IPR002938">
    <property type="entry name" value="FAD-bd"/>
</dbReference>
<reference evidence="5" key="1">
    <citation type="submission" date="2016-11" db="EMBL/GenBank/DDBJ databases">
        <authorList>
            <person name="Varghese N."/>
            <person name="Submissions S."/>
        </authorList>
    </citation>
    <scope>NUCLEOTIDE SEQUENCE [LARGE SCALE GENOMIC DNA]</scope>
    <source>
        <strain evidence="5">DSM 22363</strain>
    </source>
</reference>
<dbReference type="Gene3D" id="3.30.70.2450">
    <property type="match status" value="1"/>
</dbReference>
<dbReference type="GO" id="GO:0071949">
    <property type="term" value="F:FAD binding"/>
    <property type="evidence" value="ECO:0007669"/>
    <property type="project" value="InterPro"/>
</dbReference>
<protein>
    <submittedName>
        <fullName evidence="4">3-(3-hydroxy-phenyl)propionate hydroxylase</fullName>
    </submittedName>
</protein>
<dbReference type="Gene3D" id="3.50.50.60">
    <property type="entry name" value="FAD/NAD(P)-binding domain"/>
    <property type="match status" value="1"/>
</dbReference>
<dbReference type="EMBL" id="FSQW01000001">
    <property type="protein sequence ID" value="SIN64144.1"/>
    <property type="molecule type" value="Genomic_DNA"/>
</dbReference>
<evidence type="ECO:0000256" key="2">
    <source>
        <dbReference type="SAM" id="Phobius"/>
    </source>
</evidence>
<dbReference type="PRINTS" id="PR00420">
    <property type="entry name" value="RNGMNOXGNASE"/>
</dbReference>
<keyword evidence="2" id="KW-0812">Transmembrane</keyword>